<evidence type="ECO:0000313" key="5">
    <source>
        <dbReference type="Proteomes" id="UP000278222"/>
    </source>
</evidence>
<comment type="caution">
    <text evidence="4">The sequence shown here is derived from an EMBL/GenBank/DDBJ whole genome shotgun (WGS) entry which is preliminary data.</text>
</comment>
<dbReference type="SUPFAM" id="SSF52540">
    <property type="entry name" value="P-loop containing nucleoside triphosphate hydrolases"/>
    <property type="match status" value="1"/>
</dbReference>
<organism evidence="4 5">
    <name type="scientific">Stella humosa</name>
    <dbReference type="NCBI Taxonomy" id="94"/>
    <lineage>
        <taxon>Bacteria</taxon>
        <taxon>Pseudomonadati</taxon>
        <taxon>Pseudomonadota</taxon>
        <taxon>Alphaproteobacteria</taxon>
        <taxon>Rhodospirillales</taxon>
        <taxon>Stellaceae</taxon>
        <taxon>Stella</taxon>
    </lineage>
</organism>
<evidence type="ECO:0000256" key="2">
    <source>
        <dbReference type="ARBA" id="ARBA00022679"/>
    </source>
</evidence>
<dbReference type="EMBL" id="RJKX01000014">
    <property type="protein sequence ID" value="ROP90629.1"/>
    <property type="molecule type" value="Genomic_DNA"/>
</dbReference>
<evidence type="ECO:0000313" key="4">
    <source>
        <dbReference type="EMBL" id="ROP90629.1"/>
    </source>
</evidence>
<name>A0A3N1LIG1_9PROT</name>
<evidence type="ECO:0000256" key="1">
    <source>
        <dbReference type="ARBA" id="ARBA00005771"/>
    </source>
</evidence>
<evidence type="ECO:0000259" key="3">
    <source>
        <dbReference type="Pfam" id="PF00685"/>
    </source>
</evidence>
<dbReference type="Proteomes" id="UP000278222">
    <property type="component" value="Unassembled WGS sequence"/>
</dbReference>
<dbReference type="InterPro" id="IPR000863">
    <property type="entry name" value="Sulfotransferase_dom"/>
</dbReference>
<comment type="similarity">
    <text evidence="1">Belongs to the sulfotransferase 1 family.</text>
</comment>
<accession>A0A3N1LIG1</accession>
<dbReference type="AlphaFoldDB" id="A0A3N1LIG1"/>
<feature type="domain" description="Sulfotransferase" evidence="3">
    <location>
        <begin position="104"/>
        <end position="347"/>
    </location>
</feature>
<dbReference type="GO" id="GO:0008146">
    <property type="term" value="F:sulfotransferase activity"/>
    <property type="evidence" value="ECO:0007669"/>
    <property type="project" value="InterPro"/>
</dbReference>
<dbReference type="PANTHER" id="PTHR11783">
    <property type="entry name" value="SULFOTRANSFERASE SULT"/>
    <property type="match status" value="1"/>
</dbReference>
<reference evidence="4 5" key="1">
    <citation type="submission" date="2018-11" db="EMBL/GenBank/DDBJ databases">
        <title>Genomic Encyclopedia of Type Strains, Phase IV (KMG-IV): sequencing the most valuable type-strain genomes for metagenomic binning, comparative biology and taxonomic classification.</title>
        <authorList>
            <person name="Goeker M."/>
        </authorList>
    </citation>
    <scope>NUCLEOTIDE SEQUENCE [LARGE SCALE GENOMIC DNA]</scope>
    <source>
        <strain evidence="4 5">DSM 5900</strain>
    </source>
</reference>
<sequence length="359" mass="39317">MTDPLGPRDALAVMAPFRASDWPALAAAAARLDSVSWGRVFAAFAAAALAPRSAERLADLRAQAARLPDLARYGFNLAIDGTDPQSLPGLARMLDCRATYAAHDAFVLEYPKCGRTWLRLMIGRAVALATGLDLADPTDLGRLASLRPGLPRILVTHDDDPELKRVEDIWRDKTIYRGRRVLLQIRDPRDVVVSYFFHRTTRNHEAAPVAPYQGTMATFARHPQGGIPNIVAFYNAWAAGRDEPAALLRLDYEDLVADPAAGLAAALAFLELPSPGPDGIRAVVEDSSFARMQALEAAGTVPGRRLTLVDPSNPEARKVRRGKVGGYRDYLAADDIAWIEDYLARHLDPWYDRYRPAGG</sequence>
<dbReference type="RefSeq" id="WP_123690036.1">
    <property type="nucleotide sequence ID" value="NZ_AP019700.1"/>
</dbReference>
<dbReference type="Pfam" id="PF00685">
    <property type="entry name" value="Sulfotransfer_1"/>
    <property type="match status" value="1"/>
</dbReference>
<dbReference type="Gene3D" id="3.40.50.300">
    <property type="entry name" value="P-loop containing nucleotide triphosphate hydrolases"/>
    <property type="match status" value="1"/>
</dbReference>
<keyword evidence="2 4" id="KW-0808">Transferase</keyword>
<dbReference type="InterPro" id="IPR027417">
    <property type="entry name" value="P-loop_NTPase"/>
</dbReference>
<proteinExistence type="inferred from homology"/>
<dbReference type="OrthoDB" id="9804504at2"/>
<protein>
    <submittedName>
        <fullName evidence="4">Sulfotransferase domain-containing protein</fullName>
    </submittedName>
</protein>
<gene>
    <name evidence="4" type="ORF">EDC65_2481</name>
</gene>
<keyword evidence="5" id="KW-1185">Reference proteome</keyword>